<dbReference type="PANTHER" id="PTHR21621">
    <property type="entry name" value="RIBOSOMAL PROTEIN S6 MODIFICATION PROTEIN"/>
    <property type="match status" value="1"/>
</dbReference>
<dbReference type="KEGG" id="halh:HTSR_0248"/>
<dbReference type="AlphaFoldDB" id="A0A1D8S280"/>
<sequence length="286" mass="31289">MLTLGIAHKAETAARIREPLAARDIDVEHVSLTGDTTALSSDVAHDLDIGLVFPSRLMEGGLLTARLEIPWVNDRTAVLRSRNKAETLARLDAAGLPVPETVFVSDPVSDADLRSAADKFEPPIVIKPNSTTRGEGILKVTEWDSLLGVTNYLDLLHQFPATRDRSYLLQEYLPAARDIRVMVIDGQVVGAVERTLPESAREAGHWKHNVHRGAEATAIEPRESIRELAEAAAAAMDISLLGVDILETDSRTVISETNARPTIDVAEKYDERFYDVLAATIRATAR</sequence>
<proteinExistence type="predicted"/>
<dbReference type="GeneID" id="29828261"/>
<dbReference type="GO" id="GO:0046872">
    <property type="term" value="F:metal ion binding"/>
    <property type="evidence" value="ECO:0007669"/>
    <property type="project" value="InterPro"/>
</dbReference>
<organism evidence="3 4">
    <name type="scientific">Halodesulfurarchaeum formicicum</name>
    <dbReference type="NCBI Taxonomy" id="1873524"/>
    <lineage>
        <taxon>Archaea</taxon>
        <taxon>Methanobacteriati</taxon>
        <taxon>Methanobacteriota</taxon>
        <taxon>Stenosarchaea group</taxon>
        <taxon>Halobacteria</taxon>
        <taxon>Halobacteriales</taxon>
        <taxon>Halobacteriaceae</taxon>
        <taxon>Halodesulfurarchaeum</taxon>
    </lineage>
</organism>
<name>A0A1D8S280_9EURY</name>
<dbReference type="SUPFAM" id="SSF56059">
    <property type="entry name" value="Glutathione synthetase ATP-binding domain-like"/>
    <property type="match status" value="1"/>
</dbReference>
<keyword evidence="1" id="KW-0067">ATP-binding</keyword>
<dbReference type="PROSITE" id="PS50975">
    <property type="entry name" value="ATP_GRASP"/>
    <property type="match status" value="1"/>
</dbReference>
<dbReference type="PATRIC" id="fig|1855411.3.peg.243"/>
<evidence type="ECO:0000313" key="4">
    <source>
        <dbReference type="Proteomes" id="UP000185608"/>
    </source>
</evidence>
<dbReference type="GO" id="GO:0005737">
    <property type="term" value="C:cytoplasm"/>
    <property type="evidence" value="ECO:0007669"/>
    <property type="project" value="TreeGrafter"/>
</dbReference>
<evidence type="ECO:0000313" key="3">
    <source>
        <dbReference type="EMBL" id="AOW79450.1"/>
    </source>
</evidence>
<dbReference type="Gene3D" id="3.30.1490.20">
    <property type="entry name" value="ATP-grasp fold, A domain"/>
    <property type="match status" value="1"/>
</dbReference>
<dbReference type="EMBL" id="CP016070">
    <property type="protein sequence ID" value="AOW79450.1"/>
    <property type="molecule type" value="Genomic_DNA"/>
</dbReference>
<accession>A0A1D8S280</accession>
<dbReference type="InterPro" id="IPR013651">
    <property type="entry name" value="ATP-grasp_RimK-type"/>
</dbReference>
<protein>
    <submittedName>
        <fullName evidence="3">RimK domain protein ATP-grasp</fullName>
    </submittedName>
</protein>
<dbReference type="GO" id="GO:0005524">
    <property type="term" value="F:ATP binding"/>
    <property type="evidence" value="ECO:0007669"/>
    <property type="project" value="UniProtKB-UniRule"/>
</dbReference>
<dbReference type="Gene3D" id="3.30.470.20">
    <property type="entry name" value="ATP-grasp fold, B domain"/>
    <property type="match status" value="1"/>
</dbReference>
<gene>
    <name evidence="3" type="ORF">HTSR_0248</name>
</gene>
<dbReference type="InterPro" id="IPR011761">
    <property type="entry name" value="ATP-grasp"/>
</dbReference>
<evidence type="ECO:0000259" key="2">
    <source>
        <dbReference type="PROSITE" id="PS50975"/>
    </source>
</evidence>
<reference evidence="3 4" key="1">
    <citation type="submission" date="2016-06" db="EMBL/GenBank/DDBJ databases">
        <title>Discovery of anaerobic lithoheterotrophic haloarchaeon capable of sulfur respiration by hydrogen and formate.</title>
        <authorList>
            <person name="Sorokin D.Y."/>
            <person name="Kublanov I.V."/>
            <person name="Roman P."/>
            <person name="Sinninghe Damste J.S."/>
            <person name="Golyshin P.N."/>
            <person name="Rojo D."/>
            <person name="Ciordia S."/>
            <person name="Mena Md.C."/>
            <person name="Ferrer M."/>
            <person name="Smedile F."/>
            <person name="Messina E."/>
            <person name="La Cono V."/>
            <person name="Yakimov M.M."/>
        </authorList>
    </citation>
    <scope>NUCLEOTIDE SEQUENCE [LARGE SCALE GENOMIC DNA]</scope>
    <source>
        <strain evidence="3 4">HTSR1</strain>
    </source>
</reference>
<dbReference type="STRING" id="1873524.HSR6_0235"/>
<dbReference type="GO" id="GO:0016879">
    <property type="term" value="F:ligase activity, forming carbon-nitrogen bonds"/>
    <property type="evidence" value="ECO:0007669"/>
    <property type="project" value="TreeGrafter"/>
</dbReference>
<feature type="domain" description="ATP-grasp" evidence="2">
    <location>
        <begin position="88"/>
        <end position="285"/>
    </location>
</feature>
<dbReference type="RefSeq" id="WP_070364217.1">
    <property type="nucleotide sequence ID" value="NZ_CP016070.1"/>
</dbReference>
<evidence type="ECO:0000256" key="1">
    <source>
        <dbReference type="PROSITE-ProRule" id="PRU00409"/>
    </source>
</evidence>
<dbReference type="Pfam" id="PF08443">
    <property type="entry name" value="RimK"/>
    <property type="match status" value="1"/>
</dbReference>
<dbReference type="Proteomes" id="UP000185608">
    <property type="component" value="Chromosome"/>
</dbReference>
<dbReference type="PANTHER" id="PTHR21621:SF0">
    <property type="entry name" value="BETA-CITRYLGLUTAMATE SYNTHASE B-RELATED"/>
    <property type="match status" value="1"/>
</dbReference>
<keyword evidence="1" id="KW-0547">Nucleotide-binding</keyword>
<dbReference type="InterPro" id="IPR013815">
    <property type="entry name" value="ATP_grasp_subdomain_1"/>
</dbReference>